<comment type="caution">
    <text evidence="2">The sequence shown here is derived from an EMBL/GenBank/DDBJ whole genome shotgun (WGS) entry which is preliminary data.</text>
</comment>
<sequence length="66" mass="7223">MGILVFVSINNFGFSIVAFKITSNKNNTNTGAINKSARDLLSPIICLIILFDIVKVLIYYSPSSVL</sequence>
<keyword evidence="1" id="KW-0812">Transmembrane</keyword>
<evidence type="ECO:0000313" key="2">
    <source>
        <dbReference type="EMBL" id="MPN59059.1"/>
    </source>
</evidence>
<keyword evidence="1" id="KW-0472">Membrane</keyword>
<dbReference type="AlphaFoldDB" id="A0A645J8M4"/>
<gene>
    <name evidence="2" type="ORF">SDC9_206777</name>
</gene>
<accession>A0A645J8M4</accession>
<dbReference type="EMBL" id="VSSQ01132595">
    <property type="protein sequence ID" value="MPN59059.1"/>
    <property type="molecule type" value="Genomic_DNA"/>
</dbReference>
<evidence type="ECO:0000256" key="1">
    <source>
        <dbReference type="SAM" id="Phobius"/>
    </source>
</evidence>
<proteinExistence type="predicted"/>
<protein>
    <submittedName>
        <fullName evidence="2">Uncharacterized protein</fullName>
    </submittedName>
</protein>
<feature type="transmembrane region" description="Helical" evidence="1">
    <location>
        <begin position="40"/>
        <end position="60"/>
    </location>
</feature>
<name>A0A645J8M4_9ZZZZ</name>
<organism evidence="2">
    <name type="scientific">bioreactor metagenome</name>
    <dbReference type="NCBI Taxonomy" id="1076179"/>
    <lineage>
        <taxon>unclassified sequences</taxon>
        <taxon>metagenomes</taxon>
        <taxon>ecological metagenomes</taxon>
    </lineage>
</organism>
<reference evidence="2" key="1">
    <citation type="submission" date="2019-08" db="EMBL/GenBank/DDBJ databases">
        <authorList>
            <person name="Kucharzyk K."/>
            <person name="Murdoch R.W."/>
            <person name="Higgins S."/>
            <person name="Loffler F."/>
        </authorList>
    </citation>
    <scope>NUCLEOTIDE SEQUENCE</scope>
</reference>
<keyword evidence="1" id="KW-1133">Transmembrane helix</keyword>